<organism evidence="2 3">
    <name type="scientific">Caulobacter rhizosphaerae</name>
    <dbReference type="NCBI Taxonomy" id="2010972"/>
    <lineage>
        <taxon>Bacteria</taxon>
        <taxon>Pseudomonadati</taxon>
        <taxon>Pseudomonadota</taxon>
        <taxon>Alphaproteobacteria</taxon>
        <taxon>Caulobacterales</taxon>
        <taxon>Caulobacteraceae</taxon>
        <taxon>Caulobacter</taxon>
    </lineage>
</organism>
<dbReference type="InterPro" id="IPR001845">
    <property type="entry name" value="HTH_ArsR_DNA-bd_dom"/>
</dbReference>
<evidence type="ECO:0000259" key="1">
    <source>
        <dbReference type="PROSITE" id="PS50987"/>
    </source>
</evidence>
<dbReference type="CDD" id="cd00090">
    <property type="entry name" value="HTH_ARSR"/>
    <property type="match status" value="1"/>
</dbReference>
<dbReference type="PANTHER" id="PTHR38600:SF2">
    <property type="entry name" value="SLL0088 PROTEIN"/>
    <property type="match status" value="1"/>
</dbReference>
<evidence type="ECO:0000313" key="2">
    <source>
        <dbReference type="EMBL" id="MDR6533618.1"/>
    </source>
</evidence>
<protein>
    <submittedName>
        <fullName evidence="2">DNA-binding transcriptional ArsR family regulator</fullName>
    </submittedName>
</protein>
<gene>
    <name evidence="2" type="ORF">J2800_004384</name>
</gene>
<dbReference type="InterPro" id="IPR036388">
    <property type="entry name" value="WH-like_DNA-bd_sf"/>
</dbReference>
<dbReference type="Pfam" id="PF12840">
    <property type="entry name" value="HTH_20"/>
    <property type="match status" value="1"/>
</dbReference>
<evidence type="ECO:0000313" key="3">
    <source>
        <dbReference type="Proteomes" id="UP001262754"/>
    </source>
</evidence>
<dbReference type="InterPro" id="IPR011991">
    <property type="entry name" value="ArsR-like_HTH"/>
</dbReference>
<reference evidence="2 3" key="1">
    <citation type="submission" date="2023-07" db="EMBL/GenBank/DDBJ databases">
        <title>Sorghum-associated microbial communities from plants grown in Nebraska, USA.</title>
        <authorList>
            <person name="Schachtman D."/>
        </authorList>
    </citation>
    <scope>NUCLEOTIDE SEQUENCE [LARGE SCALE GENOMIC DNA]</scope>
    <source>
        <strain evidence="2 3">DS2154</strain>
    </source>
</reference>
<dbReference type="SUPFAM" id="SSF46785">
    <property type="entry name" value="Winged helix' DNA-binding domain"/>
    <property type="match status" value="1"/>
</dbReference>
<keyword evidence="2" id="KW-0238">DNA-binding</keyword>
<dbReference type="PANTHER" id="PTHR38600">
    <property type="entry name" value="TRANSCRIPTIONAL REGULATORY PROTEIN"/>
    <property type="match status" value="1"/>
</dbReference>
<feature type="domain" description="HTH arsR-type" evidence="1">
    <location>
        <begin position="1"/>
        <end position="92"/>
    </location>
</feature>
<dbReference type="EMBL" id="JAVDRL010000013">
    <property type="protein sequence ID" value="MDR6533618.1"/>
    <property type="molecule type" value="Genomic_DNA"/>
</dbReference>
<comment type="caution">
    <text evidence="2">The sequence shown here is derived from an EMBL/GenBank/DDBJ whole genome shotgun (WGS) entry which is preliminary data.</text>
</comment>
<keyword evidence="3" id="KW-1185">Reference proteome</keyword>
<accession>A0ABU1N5B2</accession>
<sequence length="107" mass="11949">MTDAHDLLFKTLADPTRRGIFERLCRDGEQTVGALTALAGVSQPAVSKHLGVLKQAGLVSDRHEGRQTHYSAQLNALAPLVDWTSRMAGFWETRFDNLEDLLNRMDQ</sequence>
<proteinExistence type="predicted"/>
<dbReference type="Proteomes" id="UP001262754">
    <property type="component" value="Unassembled WGS sequence"/>
</dbReference>
<dbReference type="Gene3D" id="1.10.10.10">
    <property type="entry name" value="Winged helix-like DNA-binding domain superfamily/Winged helix DNA-binding domain"/>
    <property type="match status" value="1"/>
</dbReference>
<dbReference type="PRINTS" id="PR00778">
    <property type="entry name" value="HTHARSR"/>
</dbReference>
<name>A0ABU1N5B2_9CAUL</name>
<dbReference type="InterPro" id="IPR036390">
    <property type="entry name" value="WH_DNA-bd_sf"/>
</dbReference>
<dbReference type="SMART" id="SM00418">
    <property type="entry name" value="HTH_ARSR"/>
    <property type="match status" value="1"/>
</dbReference>
<dbReference type="RefSeq" id="WP_056752417.1">
    <property type="nucleotide sequence ID" value="NZ_BMLD01000014.1"/>
</dbReference>
<dbReference type="GO" id="GO:0003677">
    <property type="term" value="F:DNA binding"/>
    <property type="evidence" value="ECO:0007669"/>
    <property type="project" value="UniProtKB-KW"/>
</dbReference>
<dbReference type="NCBIfam" id="NF033788">
    <property type="entry name" value="HTH_metalloreg"/>
    <property type="match status" value="1"/>
</dbReference>
<dbReference type="PROSITE" id="PS50987">
    <property type="entry name" value="HTH_ARSR_2"/>
    <property type="match status" value="1"/>
</dbReference>